<organism evidence="1 2">
    <name type="scientific">Haloarchaeobius iranensis</name>
    <dbReference type="NCBI Taxonomy" id="996166"/>
    <lineage>
        <taxon>Archaea</taxon>
        <taxon>Methanobacteriati</taxon>
        <taxon>Methanobacteriota</taxon>
        <taxon>Stenosarchaea group</taxon>
        <taxon>Halobacteria</taxon>
        <taxon>Halobacteriales</taxon>
        <taxon>Halorubellaceae</taxon>
        <taxon>Haloarchaeobius</taxon>
    </lineage>
</organism>
<accession>A0A1H0C0Q3</accession>
<dbReference type="EMBL" id="FNIA01000052">
    <property type="protein sequence ID" value="SDN51400.1"/>
    <property type="molecule type" value="Genomic_DNA"/>
</dbReference>
<dbReference type="Proteomes" id="UP000199370">
    <property type="component" value="Unassembled WGS sequence"/>
</dbReference>
<gene>
    <name evidence="1" type="ORF">SAMN05192554_1527</name>
</gene>
<evidence type="ECO:0000313" key="1">
    <source>
        <dbReference type="EMBL" id="SDN51400.1"/>
    </source>
</evidence>
<protein>
    <submittedName>
        <fullName evidence="1">Uncharacterized protein</fullName>
    </submittedName>
</protein>
<proteinExistence type="predicted"/>
<reference evidence="1 2" key="1">
    <citation type="submission" date="2016-10" db="EMBL/GenBank/DDBJ databases">
        <authorList>
            <person name="de Groot N.N."/>
        </authorList>
    </citation>
    <scope>NUCLEOTIDE SEQUENCE [LARGE SCALE GENOMIC DNA]</scope>
    <source>
        <strain evidence="2">EB21,IBRC-M 10013,KCTC 4048</strain>
    </source>
</reference>
<evidence type="ECO:0000313" key="2">
    <source>
        <dbReference type="Proteomes" id="UP000199370"/>
    </source>
</evidence>
<dbReference type="AlphaFoldDB" id="A0A1H0C0Q3"/>
<keyword evidence="2" id="KW-1185">Reference proteome</keyword>
<sequence length="83" mass="9257">MKMSEMAKQGDYAFGLMYSYAHRFWNINGDSVSLTEITDEDDVHLMASVWDPETMTVLPDTGLSAEIYQGDSLVTQEGCVESP</sequence>
<name>A0A1H0C0Q3_9EURY</name>